<keyword evidence="1" id="KW-1133">Transmembrane helix</keyword>
<feature type="transmembrane region" description="Helical" evidence="1">
    <location>
        <begin position="117"/>
        <end position="138"/>
    </location>
</feature>
<evidence type="ECO:0000313" key="2">
    <source>
        <dbReference type="EMBL" id="MDA0646424.1"/>
    </source>
</evidence>
<protein>
    <submittedName>
        <fullName evidence="2">Uncharacterized protein</fullName>
    </submittedName>
</protein>
<comment type="caution">
    <text evidence="2">The sequence shown here is derived from an EMBL/GenBank/DDBJ whole genome shotgun (WGS) entry which is preliminary data.</text>
</comment>
<reference evidence="2 3" key="1">
    <citation type="submission" date="2022-11" db="EMBL/GenBank/DDBJ databases">
        <title>Nonomuraea corallina sp. nov., a new species of the genus Nonomuraea isolated from sea side sediment in Thai sea.</title>
        <authorList>
            <person name="Ngamcharungchit C."/>
            <person name="Matsumoto A."/>
            <person name="Suriyachadkun C."/>
            <person name="Panbangred W."/>
            <person name="Inahashi Y."/>
            <person name="Intra B."/>
        </authorList>
    </citation>
    <scope>NUCLEOTIDE SEQUENCE [LARGE SCALE GENOMIC DNA]</scope>
    <source>
        <strain evidence="2 3">DSM 43553</strain>
    </source>
</reference>
<proteinExistence type="predicted"/>
<evidence type="ECO:0000313" key="3">
    <source>
        <dbReference type="Proteomes" id="UP001212498"/>
    </source>
</evidence>
<dbReference type="EMBL" id="JAPNUD010000195">
    <property type="protein sequence ID" value="MDA0646424.1"/>
    <property type="molecule type" value="Genomic_DNA"/>
</dbReference>
<accession>A0ABT4TAI7</accession>
<evidence type="ECO:0000256" key="1">
    <source>
        <dbReference type="SAM" id="Phobius"/>
    </source>
</evidence>
<name>A0ABT4TAI7_9ACTN</name>
<dbReference type="Proteomes" id="UP001212498">
    <property type="component" value="Unassembled WGS sequence"/>
</dbReference>
<feature type="transmembrane region" description="Helical" evidence="1">
    <location>
        <begin position="88"/>
        <end position="105"/>
    </location>
</feature>
<feature type="transmembrane region" description="Helical" evidence="1">
    <location>
        <begin position="12"/>
        <end position="29"/>
    </location>
</feature>
<gene>
    <name evidence="2" type="ORF">OUY24_37845</name>
</gene>
<dbReference type="RefSeq" id="WP_271279730.1">
    <property type="nucleotide sequence ID" value="NZ_BAABFD010000026.1"/>
</dbReference>
<keyword evidence="1" id="KW-0472">Membrane</keyword>
<organism evidence="2 3">
    <name type="scientific">Nonomuraea ferruginea</name>
    <dbReference type="NCBI Taxonomy" id="46174"/>
    <lineage>
        <taxon>Bacteria</taxon>
        <taxon>Bacillati</taxon>
        <taxon>Actinomycetota</taxon>
        <taxon>Actinomycetes</taxon>
        <taxon>Streptosporangiales</taxon>
        <taxon>Streptosporangiaceae</taxon>
        <taxon>Nonomuraea</taxon>
    </lineage>
</organism>
<keyword evidence="1" id="KW-0812">Transmembrane</keyword>
<keyword evidence="3" id="KW-1185">Reference proteome</keyword>
<feature type="transmembrane region" description="Helical" evidence="1">
    <location>
        <begin position="158"/>
        <end position="178"/>
    </location>
</feature>
<sequence length="189" mass="19132">MNRSFVSSILHLVRFAGAALAIWGIAYVINGATQAGGYVTVRVATAPDAGPSPLSGVRLPDGVVLRGELPLGVWGATVAEQVLSRADVLLGGLCAGLAALLLSSTMKGRPFTRRDTAGLVALAIVTSLGSLLPIVAAATVLDRAGLTQDFVPSTTLSWVPIAGAGLLLALALAFHAGARTDPRSSALTP</sequence>